<dbReference type="SUPFAM" id="SSF46548">
    <property type="entry name" value="alpha-helical ferredoxin"/>
    <property type="match status" value="1"/>
</dbReference>
<evidence type="ECO:0000313" key="6">
    <source>
        <dbReference type="Proteomes" id="UP001254848"/>
    </source>
</evidence>
<accession>A0ABU3P207</accession>
<proteinExistence type="predicted"/>
<feature type="domain" description="4Fe-4S ferredoxin-type" evidence="4">
    <location>
        <begin position="24"/>
        <end position="85"/>
    </location>
</feature>
<gene>
    <name evidence="5" type="ORF">Q4T40_15065</name>
</gene>
<dbReference type="InterPro" id="IPR009051">
    <property type="entry name" value="Helical_ferredxn"/>
</dbReference>
<comment type="caution">
    <text evidence="5">The sequence shown here is derived from an EMBL/GenBank/DDBJ whole genome shotgun (WGS) entry which is preliminary data.</text>
</comment>
<dbReference type="Proteomes" id="UP001254848">
    <property type="component" value="Unassembled WGS sequence"/>
</dbReference>
<dbReference type="Gene3D" id="1.10.1060.10">
    <property type="entry name" value="Alpha-helical ferredoxin"/>
    <property type="match status" value="1"/>
</dbReference>
<dbReference type="Pfam" id="PF13183">
    <property type="entry name" value="Fer4_8"/>
    <property type="match status" value="1"/>
</dbReference>
<name>A0ABU3P207_9FIRM</name>
<dbReference type="PANTHER" id="PTHR43255:SF2">
    <property type="entry name" value="HETERODISULFIDE REDUCTASE RELATED PROTEIN"/>
    <property type="match status" value="1"/>
</dbReference>
<keyword evidence="2" id="KW-0408">Iron</keyword>
<dbReference type="InterPro" id="IPR017900">
    <property type="entry name" value="4Fe4S_Fe_S_CS"/>
</dbReference>
<keyword evidence="3" id="KW-0411">Iron-sulfur</keyword>
<dbReference type="PROSITE" id="PS00198">
    <property type="entry name" value="4FE4S_FER_1"/>
    <property type="match status" value="1"/>
</dbReference>
<evidence type="ECO:0000256" key="3">
    <source>
        <dbReference type="ARBA" id="ARBA00023014"/>
    </source>
</evidence>
<evidence type="ECO:0000256" key="2">
    <source>
        <dbReference type="ARBA" id="ARBA00023004"/>
    </source>
</evidence>
<protein>
    <submittedName>
        <fullName evidence="5">4Fe-4S dicluster domain-containing protein</fullName>
    </submittedName>
</protein>
<dbReference type="EMBL" id="JAUOZS010000001">
    <property type="protein sequence ID" value="MDT8902568.1"/>
    <property type="molecule type" value="Genomic_DNA"/>
</dbReference>
<evidence type="ECO:0000259" key="4">
    <source>
        <dbReference type="Pfam" id="PF13183"/>
    </source>
</evidence>
<evidence type="ECO:0000313" key="5">
    <source>
        <dbReference type="EMBL" id="MDT8902568.1"/>
    </source>
</evidence>
<dbReference type="RefSeq" id="WP_413781049.1">
    <property type="nucleotide sequence ID" value="NZ_JAUOZS010000001.1"/>
</dbReference>
<sequence>MTGAGITPSRKFIEEVETRSAQPVSLCYQCKKCAGGCPMSFAMKPYNCDLLKLIKLGEKEAVLRSNTIWLCVGCKTCGARCPNGIDISKINDTLREMALACGIKAGEPRTAAFHASFLATVKTFGRSYEAGTIGLFKLKTASYAQDLGLGLKFLAKNKLKLLPDSIKRAGEIKRIFRKAKEAGQ</sequence>
<keyword evidence="6" id="KW-1185">Reference proteome</keyword>
<dbReference type="InterPro" id="IPR051460">
    <property type="entry name" value="HdrC_iron-sulfur_subunit"/>
</dbReference>
<organism evidence="5 6">
    <name type="scientific">Anaeroselena agilis</name>
    <dbReference type="NCBI Taxonomy" id="3063788"/>
    <lineage>
        <taxon>Bacteria</taxon>
        <taxon>Bacillati</taxon>
        <taxon>Bacillota</taxon>
        <taxon>Negativicutes</taxon>
        <taxon>Acetonemataceae</taxon>
        <taxon>Anaeroselena</taxon>
    </lineage>
</organism>
<evidence type="ECO:0000256" key="1">
    <source>
        <dbReference type="ARBA" id="ARBA00022723"/>
    </source>
</evidence>
<reference evidence="5 6" key="1">
    <citation type="submission" date="2023-07" db="EMBL/GenBank/DDBJ databases">
        <title>The novel representative of Negativicutes class, Anaeroselena agilis gen. nov. sp. nov.</title>
        <authorList>
            <person name="Prokofeva M.I."/>
            <person name="Elcheninov A.G."/>
            <person name="Klyukina A."/>
            <person name="Kublanov I.V."/>
            <person name="Frolov E.N."/>
            <person name="Podosokorskaya O.A."/>
        </authorList>
    </citation>
    <scope>NUCLEOTIDE SEQUENCE [LARGE SCALE GENOMIC DNA]</scope>
    <source>
        <strain evidence="5 6">4137-cl</strain>
    </source>
</reference>
<keyword evidence="1" id="KW-0479">Metal-binding</keyword>
<dbReference type="InterPro" id="IPR017896">
    <property type="entry name" value="4Fe4S_Fe-S-bd"/>
</dbReference>
<dbReference type="PANTHER" id="PTHR43255">
    <property type="entry name" value="IRON-SULFUR-BINDING OXIDOREDUCTASE FADF-RELATED-RELATED"/>
    <property type="match status" value="1"/>
</dbReference>